<feature type="non-terminal residue" evidence="2">
    <location>
        <position position="147"/>
    </location>
</feature>
<gene>
    <name evidence="2" type="ORF">PLEOSDRAFT_1025333</name>
</gene>
<dbReference type="SUPFAM" id="SSF160930">
    <property type="entry name" value="FlhC-like"/>
    <property type="match status" value="1"/>
</dbReference>
<dbReference type="VEuPathDB" id="FungiDB:PLEOSDRAFT_1025333"/>
<protein>
    <submittedName>
        <fullName evidence="2">Uncharacterized protein</fullName>
    </submittedName>
</protein>
<evidence type="ECO:0000256" key="1">
    <source>
        <dbReference type="SAM" id="MobiDB-lite"/>
    </source>
</evidence>
<dbReference type="InParanoid" id="A0A067NE29"/>
<dbReference type="AlphaFoldDB" id="A0A067NE29"/>
<name>A0A067NE29_PLEO1</name>
<evidence type="ECO:0000313" key="2">
    <source>
        <dbReference type="EMBL" id="KDQ22322.1"/>
    </source>
</evidence>
<proteinExistence type="predicted"/>
<dbReference type="HOGENOM" id="CLU_1772559_0_0_1"/>
<sequence length="147" mass="17007">DDDSGSSANNDDSDWESEDENKNYEVEVETQFPLPKSQEALRDKILNGYMPEPQPPEVGLCAIALTKLQNHSLSHWVVFQQTNTTRRAHERYSELFSVREGEPMMSIERCYRLAQKLTDFMPKYISICSGKCIAFTRDHKDKHVCDF</sequence>
<organism evidence="2 3">
    <name type="scientific">Pleurotus ostreatus (strain PC15)</name>
    <name type="common">Oyster mushroom</name>
    <dbReference type="NCBI Taxonomy" id="1137138"/>
    <lineage>
        <taxon>Eukaryota</taxon>
        <taxon>Fungi</taxon>
        <taxon>Dikarya</taxon>
        <taxon>Basidiomycota</taxon>
        <taxon>Agaricomycotina</taxon>
        <taxon>Agaricomycetes</taxon>
        <taxon>Agaricomycetidae</taxon>
        <taxon>Agaricales</taxon>
        <taxon>Pleurotineae</taxon>
        <taxon>Pleurotaceae</taxon>
        <taxon>Pleurotus</taxon>
    </lineage>
</organism>
<feature type="non-terminal residue" evidence="2">
    <location>
        <position position="1"/>
    </location>
</feature>
<feature type="compositionally biased region" description="Low complexity" evidence="1">
    <location>
        <begin position="1"/>
        <end position="10"/>
    </location>
</feature>
<dbReference type="STRING" id="1137138.A0A067NE29"/>
<reference evidence="3" key="1">
    <citation type="journal article" date="2014" name="Proc. Natl. Acad. Sci. U.S.A.">
        <title>Extensive sampling of basidiomycete genomes demonstrates inadequacy of the white-rot/brown-rot paradigm for wood decay fungi.</title>
        <authorList>
            <person name="Riley R."/>
            <person name="Salamov A.A."/>
            <person name="Brown D.W."/>
            <person name="Nagy L.G."/>
            <person name="Floudas D."/>
            <person name="Held B.W."/>
            <person name="Levasseur A."/>
            <person name="Lombard V."/>
            <person name="Morin E."/>
            <person name="Otillar R."/>
            <person name="Lindquist E.A."/>
            <person name="Sun H."/>
            <person name="LaButti K.M."/>
            <person name="Schmutz J."/>
            <person name="Jabbour D."/>
            <person name="Luo H."/>
            <person name="Baker S.E."/>
            <person name="Pisabarro A.G."/>
            <person name="Walton J.D."/>
            <person name="Blanchette R.A."/>
            <person name="Henrissat B."/>
            <person name="Martin F."/>
            <person name="Cullen D."/>
            <person name="Hibbett D.S."/>
            <person name="Grigoriev I.V."/>
        </authorList>
    </citation>
    <scope>NUCLEOTIDE SEQUENCE [LARGE SCALE GENOMIC DNA]</scope>
    <source>
        <strain evidence="3">PC15</strain>
    </source>
</reference>
<feature type="region of interest" description="Disordered" evidence="1">
    <location>
        <begin position="1"/>
        <end position="33"/>
    </location>
</feature>
<accession>A0A067NE29</accession>
<evidence type="ECO:0000313" key="3">
    <source>
        <dbReference type="Proteomes" id="UP000027073"/>
    </source>
</evidence>
<dbReference type="EMBL" id="KL198014">
    <property type="protein sequence ID" value="KDQ22322.1"/>
    <property type="molecule type" value="Genomic_DNA"/>
</dbReference>
<dbReference type="Proteomes" id="UP000027073">
    <property type="component" value="Unassembled WGS sequence"/>
</dbReference>